<dbReference type="EMBL" id="CAJVPT010011209">
    <property type="protein sequence ID" value="CAG8577645.1"/>
    <property type="molecule type" value="Genomic_DNA"/>
</dbReference>
<protein>
    <submittedName>
        <fullName evidence="1">9897_t:CDS:1</fullName>
    </submittedName>
</protein>
<gene>
    <name evidence="1" type="ORF">ACOLOM_LOCUS5850</name>
</gene>
<evidence type="ECO:0000313" key="1">
    <source>
        <dbReference type="EMBL" id="CAG8577645.1"/>
    </source>
</evidence>
<organism evidence="1 2">
    <name type="scientific">Acaulospora colombiana</name>
    <dbReference type="NCBI Taxonomy" id="27376"/>
    <lineage>
        <taxon>Eukaryota</taxon>
        <taxon>Fungi</taxon>
        <taxon>Fungi incertae sedis</taxon>
        <taxon>Mucoromycota</taxon>
        <taxon>Glomeromycotina</taxon>
        <taxon>Glomeromycetes</taxon>
        <taxon>Diversisporales</taxon>
        <taxon>Acaulosporaceae</taxon>
        <taxon>Acaulospora</taxon>
    </lineage>
</organism>
<comment type="caution">
    <text evidence="1">The sequence shown here is derived from an EMBL/GenBank/DDBJ whole genome shotgun (WGS) entry which is preliminary data.</text>
</comment>
<name>A0ACA9MC01_9GLOM</name>
<dbReference type="Proteomes" id="UP000789525">
    <property type="component" value="Unassembled WGS sequence"/>
</dbReference>
<sequence>MPKRPGSPIESNAPAKITRFFQSKSSVSEQRVQKSAASALTSVESKPVTVTNTGKSEDADGPPTTTGEITNEMSTMELSEEDKIENLLNLSNLQSQDEIKARFEKVATALFSQYRLRVSRSKENPRRKKATEVVQAEQEQTSAGANEEEETEEVLEHTDLQIMEMEFYLISPDIHEDPFCHGSMEQVRYFHRAPKFNNPGEIGAAVGGAYRVGSRKGVDLTLGGPVIPPGSESASSPSKSGPPIRGGILLRSIRVVKTGVIISGPSLLVDFILTTAGADDLNTLVDEHWKGDIFALSPSNNSDTPTTKGGRLSRLSLIPLAQSNSSKKVQQRLGEPVRAVPKIYRTPRIGLDLGHYMSKPVKENLRVSFVSRPYRYLIEPHLLKVNGRAQTFAGMLKATMREFGLRTVPLGASDTAKVLKKIEKEGGYTTKTARSYLDYYTTGVQSGWSRLGTFCGANGKGVCQSPEKVLQMFGILSELDA</sequence>
<proteinExistence type="predicted"/>
<keyword evidence="2" id="KW-1185">Reference proteome</keyword>
<evidence type="ECO:0000313" key="2">
    <source>
        <dbReference type="Proteomes" id="UP000789525"/>
    </source>
</evidence>
<accession>A0ACA9MC01</accession>
<reference evidence="1" key="1">
    <citation type="submission" date="2021-06" db="EMBL/GenBank/DDBJ databases">
        <authorList>
            <person name="Kallberg Y."/>
            <person name="Tangrot J."/>
            <person name="Rosling A."/>
        </authorList>
    </citation>
    <scope>NUCLEOTIDE SEQUENCE</scope>
    <source>
        <strain evidence="1">CL356</strain>
    </source>
</reference>